<evidence type="ECO:0000313" key="2">
    <source>
        <dbReference type="EMBL" id="SFP52492.1"/>
    </source>
</evidence>
<keyword evidence="1" id="KW-0732">Signal</keyword>
<evidence type="ECO:0000256" key="1">
    <source>
        <dbReference type="SAM" id="SignalP"/>
    </source>
</evidence>
<dbReference type="EMBL" id="FOWX01000012">
    <property type="protein sequence ID" value="SFP52492.1"/>
    <property type="molecule type" value="Genomic_DNA"/>
</dbReference>
<gene>
    <name evidence="2" type="ORF">SAMN05216190_11229</name>
</gene>
<feature type="signal peptide" evidence="1">
    <location>
        <begin position="1"/>
        <end position="18"/>
    </location>
</feature>
<evidence type="ECO:0000313" key="3">
    <source>
        <dbReference type="Proteomes" id="UP000198784"/>
    </source>
</evidence>
<protein>
    <submittedName>
        <fullName evidence="2">Uncharacterized protein</fullName>
    </submittedName>
</protein>
<dbReference type="RefSeq" id="WP_090500766.1">
    <property type="nucleotide sequence ID" value="NZ_FOWX01000012.1"/>
</dbReference>
<organism evidence="2 3">
    <name type="scientific">Pseudomonas borbori</name>
    <dbReference type="NCBI Taxonomy" id="289003"/>
    <lineage>
        <taxon>Bacteria</taxon>
        <taxon>Pseudomonadati</taxon>
        <taxon>Pseudomonadota</taxon>
        <taxon>Gammaproteobacteria</taxon>
        <taxon>Pseudomonadales</taxon>
        <taxon>Pseudomonadaceae</taxon>
        <taxon>Pseudomonas</taxon>
    </lineage>
</organism>
<sequence>MRKTLLIGLLLCSAPTWAQEPLKIIGYPLEKVALYDAQGDFLGDLARDQLPPPEVQVLSFDEEKNLILIALADRQVWLDPLDVKLNQGKTVAFDCRKVAETSMQADSKVKAVMGYSQACGK</sequence>
<dbReference type="STRING" id="289003.SAMN05216190_11229"/>
<keyword evidence="3" id="KW-1185">Reference proteome</keyword>
<reference evidence="3" key="1">
    <citation type="submission" date="2016-10" db="EMBL/GenBank/DDBJ databases">
        <authorList>
            <person name="Varghese N."/>
            <person name="Submissions S."/>
        </authorList>
    </citation>
    <scope>NUCLEOTIDE SEQUENCE [LARGE SCALE GENOMIC DNA]</scope>
    <source>
        <strain evidence="3">DSM 17834</strain>
    </source>
</reference>
<dbReference type="AlphaFoldDB" id="A0A1I5R1V0"/>
<name>A0A1I5R1V0_9PSED</name>
<dbReference type="OrthoDB" id="6881474at2"/>
<feature type="chain" id="PRO_5011670894" evidence="1">
    <location>
        <begin position="19"/>
        <end position="121"/>
    </location>
</feature>
<dbReference type="Proteomes" id="UP000198784">
    <property type="component" value="Unassembled WGS sequence"/>
</dbReference>
<accession>A0A1I5R1V0</accession>
<proteinExistence type="predicted"/>